<keyword evidence="1" id="KW-0863">Zinc-finger</keyword>
<dbReference type="InterPro" id="IPR029703">
    <property type="entry name" value="POL2"/>
</dbReference>
<gene>
    <name evidence="2" type="ORF">GPUH_LOCUS9394</name>
</gene>
<dbReference type="EMBL" id="UYRT01030600">
    <property type="protein sequence ID" value="VDK71850.1"/>
    <property type="molecule type" value="Genomic_DNA"/>
</dbReference>
<reference evidence="4" key="1">
    <citation type="submission" date="2016-06" db="UniProtKB">
        <authorList>
            <consortium name="WormBaseParasite"/>
        </authorList>
    </citation>
    <scope>IDENTIFICATION</scope>
</reference>
<dbReference type="GO" id="GO:0045004">
    <property type="term" value="P:DNA replication proofreading"/>
    <property type="evidence" value="ECO:0007669"/>
    <property type="project" value="TreeGrafter"/>
</dbReference>
<comment type="similarity">
    <text evidence="1">Belongs to the DNA polymerase type-B family.</text>
</comment>
<keyword evidence="1" id="KW-0408">Iron</keyword>
<dbReference type="GO" id="GO:0008270">
    <property type="term" value="F:zinc ion binding"/>
    <property type="evidence" value="ECO:0007669"/>
    <property type="project" value="UniProtKB-KW"/>
</dbReference>
<comment type="subcellular location">
    <subcellularLocation>
        <location evidence="1">Nucleus</location>
    </subcellularLocation>
</comment>
<dbReference type="AlphaFoldDB" id="A0A183DKZ9"/>
<dbReference type="GO" id="GO:0003887">
    <property type="term" value="F:DNA-directed DNA polymerase activity"/>
    <property type="evidence" value="ECO:0007669"/>
    <property type="project" value="UniProtKB-KW"/>
</dbReference>
<dbReference type="GO" id="GO:0006297">
    <property type="term" value="P:nucleotide-excision repair, DNA gap filling"/>
    <property type="evidence" value="ECO:0007669"/>
    <property type="project" value="TreeGrafter"/>
</dbReference>
<proteinExistence type="inferred from homology"/>
<reference evidence="2 3" key="2">
    <citation type="submission" date="2018-11" db="EMBL/GenBank/DDBJ databases">
        <authorList>
            <consortium name="Pathogen Informatics"/>
        </authorList>
    </citation>
    <scope>NUCLEOTIDE SEQUENCE [LARGE SCALE GENOMIC DNA]</scope>
</reference>
<accession>A0A183DKZ9</accession>
<keyword evidence="1" id="KW-0238">DNA-binding</keyword>
<dbReference type="EC" id="2.7.7.7" evidence="1"/>
<sequence>MVLEETKAIIAVCDFYFLQEDGGRFKISYPFRPYLHLATVPSFEYHVASYLSKKYPNVVTVDIVEKEDLDMVS</sequence>
<dbReference type="GO" id="GO:0008622">
    <property type="term" value="C:epsilon DNA polymerase complex"/>
    <property type="evidence" value="ECO:0007669"/>
    <property type="project" value="InterPro"/>
</dbReference>
<dbReference type="GO" id="GO:0006287">
    <property type="term" value="P:base-excision repair, gap-filling"/>
    <property type="evidence" value="ECO:0007669"/>
    <property type="project" value="TreeGrafter"/>
</dbReference>
<dbReference type="WBParaSite" id="GPUH_0000940101-mRNA-1">
    <property type="protein sequence ID" value="GPUH_0000940101-mRNA-1"/>
    <property type="gene ID" value="GPUH_0000940101"/>
</dbReference>
<keyword evidence="1" id="KW-0862">Zinc</keyword>
<protein>
    <recommendedName>
        <fullName evidence="1">DNA polymerase epsilon catalytic subunit</fullName>
        <ecNumber evidence="1">2.7.7.7</ecNumber>
    </recommendedName>
</protein>
<comment type="catalytic activity">
    <reaction evidence="1">
        <text>DNA(n) + a 2'-deoxyribonucleoside 5'-triphosphate = DNA(n+1) + diphosphate</text>
        <dbReference type="Rhea" id="RHEA:22508"/>
        <dbReference type="Rhea" id="RHEA-COMP:17339"/>
        <dbReference type="Rhea" id="RHEA-COMP:17340"/>
        <dbReference type="ChEBI" id="CHEBI:33019"/>
        <dbReference type="ChEBI" id="CHEBI:61560"/>
        <dbReference type="ChEBI" id="CHEBI:173112"/>
        <dbReference type="EC" id="2.7.7.7"/>
    </reaction>
</comment>
<dbReference type="PANTHER" id="PTHR10670:SF0">
    <property type="entry name" value="DNA POLYMERASE EPSILON CATALYTIC SUBUNIT A"/>
    <property type="match status" value="1"/>
</dbReference>
<evidence type="ECO:0000313" key="4">
    <source>
        <dbReference type="WBParaSite" id="GPUH_0000940101-mRNA-1"/>
    </source>
</evidence>
<evidence type="ECO:0000313" key="2">
    <source>
        <dbReference type="EMBL" id="VDK71850.1"/>
    </source>
</evidence>
<keyword evidence="1" id="KW-0235">DNA replication</keyword>
<dbReference type="PANTHER" id="PTHR10670">
    <property type="entry name" value="DNA POLYMERASE EPSILON CATALYTIC SUBUNIT A"/>
    <property type="match status" value="1"/>
</dbReference>
<dbReference type="Proteomes" id="UP000271098">
    <property type="component" value="Unassembled WGS sequence"/>
</dbReference>
<dbReference type="GO" id="GO:0000278">
    <property type="term" value="P:mitotic cell cycle"/>
    <property type="evidence" value="ECO:0007669"/>
    <property type="project" value="TreeGrafter"/>
</dbReference>
<name>A0A183DKZ9_9BILA</name>
<organism evidence="4">
    <name type="scientific">Gongylonema pulchrum</name>
    <dbReference type="NCBI Taxonomy" id="637853"/>
    <lineage>
        <taxon>Eukaryota</taxon>
        <taxon>Metazoa</taxon>
        <taxon>Ecdysozoa</taxon>
        <taxon>Nematoda</taxon>
        <taxon>Chromadorea</taxon>
        <taxon>Rhabditida</taxon>
        <taxon>Spirurina</taxon>
        <taxon>Spiruromorpha</taxon>
        <taxon>Spiruroidea</taxon>
        <taxon>Gongylonematidae</taxon>
        <taxon>Gongylonema</taxon>
    </lineage>
</organism>
<keyword evidence="3" id="KW-1185">Reference proteome</keyword>
<evidence type="ECO:0000313" key="3">
    <source>
        <dbReference type="Proteomes" id="UP000271098"/>
    </source>
</evidence>
<dbReference type="GO" id="GO:0051539">
    <property type="term" value="F:4 iron, 4 sulfur cluster binding"/>
    <property type="evidence" value="ECO:0007669"/>
    <property type="project" value="UniProtKB-KW"/>
</dbReference>
<keyword evidence="1" id="KW-0539">Nucleus</keyword>
<keyword evidence="1" id="KW-0239">DNA-directed DNA polymerase</keyword>
<comment type="cofactor">
    <cofactor evidence="1">
        <name>[4Fe-4S] cluster</name>
        <dbReference type="ChEBI" id="CHEBI:49883"/>
    </cofactor>
</comment>
<evidence type="ECO:0000256" key="1">
    <source>
        <dbReference type="RuleBase" id="RU365029"/>
    </source>
</evidence>
<keyword evidence="1" id="KW-0548">Nucleotidyltransferase</keyword>
<keyword evidence="1" id="KW-0411">Iron-sulfur</keyword>
<keyword evidence="1" id="KW-0808">Transferase</keyword>
<dbReference type="GO" id="GO:0003677">
    <property type="term" value="F:DNA binding"/>
    <property type="evidence" value="ECO:0007669"/>
    <property type="project" value="UniProtKB-KW"/>
</dbReference>
<dbReference type="OrthoDB" id="10060449at2759"/>
<dbReference type="GO" id="GO:0008310">
    <property type="term" value="F:single-stranded DNA 3'-5' DNA exonuclease activity"/>
    <property type="evidence" value="ECO:0007669"/>
    <property type="project" value="TreeGrafter"/>
</dbReference>
<dbReference type="GO" id="GO:0006272">
    <property type="term" value="P:leading strand elongation"/>
    <property type="evidence" value="ECO:0007669"/>
    <property type="project" value="TreeGrafter"/>
</dbReference>
<keyword evidence="1" id="KW-0479">Metal-binding</keyword>
<comment type="function">
    <text evidence="1">DNA polymerase II participates in chromosomal DNA replication.</text>
</comment>
<keyword evidence="1" id="KW-0004">4Fe-4S</keyword>